<evidence type="ECO:0000313" key="3">
    <source>
        <dbReference type="Proteomes" id="UP001434883"/>
    </source>
</evidence>
<dbReference type="EMBL" id="JAHRIN010063627">
    <property type="protein sequence ID" value="MEQ2213836.1"/>
    <property type="molecule type" value="Genomic_DNA"/>
</dbReference>
<proteinExistence type="predicted"/>
<organism evidence="2 3">
    <name type="scientific">Xenoophorus captivus</name>
    <dbReference type="NCBI Taxonomy" id="1517983"/>
    <lineage>
        <taxon>Eukaryota</taxon>
        <taxon>Metazoa</taxon>
        <taxon>Chordata</taxon>
        <taxon>Craniata</taxon>
        <taxon>Vertebrata</taxon>
        <taxon>Euteleostomi</taxon>
        <taxon>Actinopterygii</taxon>
        <taxon>Neopterygii</taxon>
        <taxon>Teleostei</taxon>
        <taxon>Neoteleostei</taxon>
        <taxon>Acanthomorphata</taxon>
        <taxon>Ovalentaria</taxon>
        <taxon>Atherinomorphae</taxon>
        <taxon>Cyprinodontiformes</taxon>
        <taxon>Goodeidae</taxon>
        <taxon>Xenoophorus</taxon>
    </lineage>
</organism>
<dbReference type="Proteomes" id="UP001434883">
    <property type="component" value="Unassembled WGS sequence"/>
</dbReference>
<feature type="region of interest" description="Disordered" evidence="1">
    <location>
        <begin position="1"/>
        <end position="60"/>
    </location>
</feature>
<evidence type="ECO:0000313" key="2">
    <source>
        <dbReference type="EMBL" id="MEQ2213836.1"/>
    </source>
</evidence>
<comment type="caution">
    <text evidence="2">The sequence shown here is derived from an EMBL/GenBank/DDBJ whole genome shotgun (WGS) entry which is preliminary data.</text>
</comment>
<protein>
    <submittedName>
        <fullName evidence="2">Uncharacterized protein</fullName>
    </submittedName>
</protein>
<evidence type="ECO:0000256" key="1">
    <source>
        <dbReference type="SAM" id="MobiDB-lite"/>
    </source>
</evidence>
<accession>A0ABV0S132</accession>
<gene>
    <name evidence="2" type="ORF">XENOCAPTIV_021843</name>
</gene>
<reference evidence="2 3" key="1">
    <citation type="submission" date="2021-06" db="EMBL/GenBank/DDBJ databases">
        <authorList>
            <person name="Palmer J.M."/>
        </authorList>
    </citation>
    <scope>NUCLEOTIDE SEQUENCE [LARGE SCALE GENOMIC DNA]</scope>
    <source>
        <strain evidence="2 3">XC_2019</strain>
        <tissue evidence="2">Muscle</tissue>
    </source>
</reference>
<sequence>MIDMPDPTARHRGPNRPTPTPSRTSAMEASTLWPSSDRSFLSSRTSGSGGSGTIQWSQATPCPSIISGKACPPKLMQCMKIVKGSSSFLKVI</sequence>
<keyword evidence="3" id="KW-1185">Reference proteome</keyword>
<name>A0ABV0S132_9TELE</name>
<feature type="compositionally biased region" description="Low complexity" evidence="1">
    <location>
        <begin position="35"/>
        <end position="46"/>
    </location>
</feature>